<reference evidence="2 3" key="1">
    <citation type="submission" date="2016-02" db="EMBL/GenBank/DDBJ databases">
        <title>Draft genome sequence of Thermodesulfatator sp. S606.</title>
        <authorList>
            <person name="Lai Q."/>
            <person name="Cao J."/>
            <person name="Dupont S."/>
            <person name="Shao Z."/>
            <person name="Jebbar M."/>
            <person name="Alain K."/>
        </authorList>
    </citation>
    <scope>NUCLEOTIDE SEQUENCE [LARGE SCALE GENOMIC DNA]</scope>
    <source>
        <strain evidence="2 3">S606</strain>
    </source>
</reference>
<feature type="domain" description="YprB ribonuclease H-like" evidence="1">
    <location>
        <begin position="86"/>
        <end position="236"/>
    </location>
</feature>
<name>A0A177E892_9BACT</name>
<dbReference type="OrthoDB" id="9790530at2"/>
<proteinExistence type="predicted"/>
<dbReference type="InterPro" id="IPR038720">
    <property type="entry name" value="YprB_RNase_H-like_dom"/>
</dbReference>
<dbReference type="Proteomes" id="UP000076964">
    <property type="component" value="Unassembled WGS sequence"/>
</dbReference>
<keyword evidence="3" id="KW-1185">Reference proteome</keyword>
<evidence type="ECO:0000313" key="3">
    <source>
        <dbReference type="Proteomes" id="UP000076964"/>
    </source>
</evidence>
<dbReference type="GO" id="GO:0003676">
    <property type="term" value="F:nucleic acid binding"/>
    <property type="evidence" value="ECO:0007669"/>
    <property type="project" value="InterPro"/>
</dbReference>
<dbReference type="STRING" id="1795632.TH606_06780"/>
<dbReference type="SUPFAM" id="SSF53098">
    <property type="entry name" value="Ribonuclease H-like"/>
    <property type="match status" value="1"/>
</dbReference>
<dbReference type="Pfam" id="PF13482">
    <property type="entry name" value="RNase_H_2"/>
    <property type="match status" value="1"/>
</dbReference>
<dbReference type="PANTHER" id="PTHR38462">
    <property type="entry name" value="EXONUCLEASE-LIKE PROTEIN"/>
    <property type="match status" value="1"/>
</dbReference>
<organism evidence="2 3">
    <name type="scientific">Thermodesulfatator autotrophicus</name>
    <dbReference type="NCBI Taxonomy" id="1795632"/>
    <lineage>
        <taxon>Bacteria</taxon>
        <taxon>Pseudomonadati</taxon>
        <taxon>Thermodesulfobacteriota</taxon>
        <taxon>Thermodesulfobacteria</taxon>
        <taxon>Thermodesulfobacteriales</taxon>
        <taxon>Thermodesulfatatoraceae</taxon>
        <taxon>Thermodesulfatator</taxon>
    </lineage>
</organism>
<dbReference type="PANTHER" id="PTHR38462:SF1">
    <property type="entry name" value="YPRB RIBONUCLEASE H-LIKE DOMAIN-CONTAINING PROTEIN"/>
    <property type="match status" value="1"/>
</dbReference>
<protein>
    <recommendedName>
        <fullName evidence="1">YprB ribonuclease H-like domain-containing protein</fullName>
    </recommendedName>
</protein>
<gene>
    <name evidence="2" type="ORF">TH606_06780</name>
</gene>
<evidence type="ECO:0000313" key="2">
    <source>
        <dbReference type="EMBL" id="OAG27442.1"/>
    </source>
</evidence>
<dbReference type="Gene3D" id="3.30.420.10">
    <property type="entry name" value="Ribonuclease H-like superfamily/Ribonuclease H"/>
    <property type="match status" value="1"/>
</dbReference>
<dbReference type="InterPro" id="IPR012337">
    <property type="entry name" value="RNaseH-like_sf"/>
</dbReference>
<dbReference type="EMBL" id="LSFI01000029">
    <property type="protein sequence ID" value="OAG27442.1"/>
    <property type="molecule type" value="Genomic_DNA"/>
</dbReference>
<dbReference type="AlphaFoldDB" id="A0A177E892"/>
<evidence type="ECO:0000259" key="1">
    <source>
        <dbReference type="Pfam" id="PF13482"/>
    </source>
</evidence>
<accession>A0A177E892</accession>
<dbReference type="InterPro" id="IPR036397">
    <property type="entry name" value="RNaseH_sf"/>
</dbReference>
<comment type="caution">
    <text evidence="2">The sequence shown here is derived from an EMBL/GenBank/DDBJ whole genome shotgun (WGS) entry which is preliminary data.</text>
</comment>
<sequence length="259" mass="30023">MLYRTFLFLPGVSEKTEFYLWQEGVTHWWKLLETKSLPGVSSGRLYFWQQKLRHVIPFEDNLSFLAQILPKRHHWRLYEKFKNKALFLDIETDGLKKGHNQVTVLGLFDGKNYQAFIAGENLEEGLELLAEASLVITFGGSFFDIPFLKSLYPWLPDPKVHLDLCPLLKRLGFKGGLKRIEKILGLSRPGEVDGLDGFEAVKLWWRWQRRHDAKALEKLVLYNREDVINLKYLAEITYNGLKHLTLTRHVPALTVSSGG</sequence>
<dbReference type="RefSeq" id="WP_068542261.1">
    <property type="nucleotide sequence ID" value="NZ_LSFI01000029.1"/>
</dbReference>